<evidence type="ECO:0000313" key="3">
    <source>
        <dbReference type="Proteomes" id="UP000067626"/>
    </source>
</evidence>
<dbReference type="STRING" id="52.CMC5_039380"/>
<keyword evidence="2" id="KW-0328">Glycosyltransferase</keyword>
<name>A0A0K1EGH7_CHOCO</name>
<dbReference type="AlphaFoldDB" id="A0A0K1EGH7"/>
<dbReference type="PATRIC" id="fig|52.7.peg.4338"/>
<keyword evidence="2" id="KW-0808">Transferase</keyword>
<sequence>MIDVAYAESRFRAPELAHQYGAGVHLLDDPLAWTLLARVCSPETSQPDVGRLVSMLYQILARAVLAAEFPRSRVDVPTRMISSHPEAIYRGTALSKSTKAVTVGIARAGTMPSQVVYDLMNEVLDPALVRQDHLFMSRQTDAQGAVTGATWHDAKIGRDVEDRYVLFPDPMGATGSSMVSAVSYYKTALEGRPARCIAMHLIVTPEYIQRVHEAHPDLGIYALRLDRGLSPARVLRTEPGTHHAEERGLNEHHYIVPGAGGVGEILNNAWL</sequence>
<organism evidence="2 3">
    <name type="scientific">Chondromyces crocatus</name>
    <dbReference type="NCBI Taxonomy" id="52"/>
    <lineage>
        <taxon>Bacteria</taxon>
        <taxon>Pseudomonadati</taxon>
        <taxon>Myxococcota</taxon>
        <taxon>Polyangia</taxon>
        <taxon>Polyangiales</taxon>
        <taxon>Polyangiaceae</taxon>
        <taxon>Chondromyces</taxon>
    </lineage>
</organism>
<dbReference type="RefSeq" id="WP_050431814.1">
    <property type="nucleotide sequence ID" value="NZ_CP012159.1"/>
</dbReference>
<dbReference type="KEGG" id="ccro:CMC5_039380"/>
<keyword evidence="3" id="KW-1185">Reference proteome</keyword>
<protein>
    <submittedName>
        <fullName evidence="2">Uracil phosphoribosyltransferase</fullName>
        <ecNumber evidence="2">2.4.2.9</ecNumber>
    </submittedName>
</protein>
<dbReference type="CDD" id="cd06223">
    <property type="entry name" value="PRTases_typeI"/>
    <property type="match status" value="1"/>
</dbReference>
<dbReference type="SUPFAM" id="SSF53271">
    <property type="entry name" value="PRTase-like"/>
    <property type="match status" value="1"/>
</dbReference>
<dbReference type="GO" id="GO:0004845">
    <property type="term" value="F:uracil phosphoribosyltransferase activity"/>
    <property type="evidence" value="ECO:0007669"/>
    <property type="project" value="UniProtKB-EC"/>
</dbReference>
<evidence type="ECO:0000313" key="2">
    <source>
        <dbReference type="EMBL" id="AKT39787.1"/>
    </source>
</evidence>
<dbReference type="InterPro" id="IPR000836">
    <property type="entry name" value="PRTase_dom"/>
</dbReference>
<dbReference type="OrthoDB" id="9781675at2"/>
<dbReference type="EMBL" id="CP012159">
    <property type="protein sequence ID" value="AKT39787.1"/>
    <property type="molecule type" value="Genomic_DNA"/>
</dbReference>
<dbReference type="Gene3D" id="3.40.50.2020">
    <property type="match status" value="1"/>
</dbReference>
<feature type="domain" description="Phosphoribosyltransferase" evidence="1">
    <location>
        <begin position="28"/>
        <end position="232"/>
    </location>
</feature>
<dbReference type="Pfam" id="PF14681">
    <property type="entry name" value="UPRTase"/>
    <property type="match status" value="1"/>
</dbReference>
<dbReference type="InterPro" id="IPR029057">
    <property type="entry name" value="PRTase-like"/>
</dbReference>
<proteinExistence type="predicted"/>
<dbReference type="Proteomes" id="UP000067626">
    <property type="component" value="Chromosome"/>
</dbReference>
<dbReference type="EC" id="2.4.2.9" evidence="2"/>
<reference evidence="2 3" key="1">
    <citation type="submission" date="2015-07" db="EMBL/GenBank/DDBJ databases">
        <title>Genome analysis of myxobacterium Chondromyces crocatus Cm c5 reveals a high potential for natural compound synthesis and the genetic basis for the loss of fruiting body formation.</title>
        <authorList>
            <person name="Zaburannyi N."/>
            <person name="Bunk B."/>
            <person name="Maier J."/>
            <person name="Overmann J."/>
            <person name="Mueller R."/>
        </authorList>
    </citation>
    <scope>NUCLEOTIDE SEQUENCE [LARGE SCALE GENOMIC DNA]</scope>
    <source>
        <strain evidence="2 3">Cm c5</strain>
    </source>
</reference>
<accession>A0A0K1EGH7</accession>
<gene>
    <name evidence="2" type="primary">upp</name>
    <name evidence="2" type="ORF">CMC5_039380</name>
</gene>
<evidence type="ECO:0000259" key="1">
    <source>
        <dbReference type="Pfam" id="PF14681"/>
    </source>
</evidence>